<dbReference type="EMBL" id="CAADFI010000056">
    <property type="protein sequence ID" value="VFJ94163.1"/>
    <property type="molecule type" value="Genomic_DNA"/>
</dbReference>
<protein>
    <recommendedName>
        <fullName evidence="4 13">Phosphoribosylformylglycinamidine cyclo-ligase</fullName>
        <ecNumber evidence="3 13">6.3.3.1</ecNumber>
    </recommendedName>
    <alternativeName>
        <fullName evidence="10 13">AIR synthase</fullName>
    </alternativeName>
    <alternativeName>
        <fullName evidence="11 13">AIRS</fullName>
    </alternativeName>
    <alternativeName>
        <fullName evidence="9 13">Phosphoribosyl-aminoimidazole synthetase</fullName>
    </alternativeName>
</protein>
<dbReference type="NCBIfam" id="TIGR00878">
    <property type="entry name" value="purM"/>
    <property type="match status" value="1"/>
</dbReference>
<feature type="domain" description="PurM-like N-terminal" evidence="14">
    <location>
        <begin position="106"/>
        <end position="211"/>
    </location>
</feature>
<dbReference type="EMBL" id="CAADFJ010000052">
    <property type="protein sequence ID" value="VFK00767.1"/>
    <property type="molecule type" value="Genomic_DNA"/>
</dbReference>
<keyword evidence="8 13" id="KW-0067">ATP-binding</keyword>
<gene>
    <name evidence="13" type="primary">purM</name>
    <name evidence="16" type="ORF">BECKH772A_GA0070896_100549</name>
    <name evidence="17" type="ORF">BECKH772B_GA0070898_100567</name>
    <name evidence="18" type="ORF">BECKH772C_GA0070978_100529</name>
</gene>
<dbReference type="GO" id="GO:0005829">
    <property type="term" value="C:cytosol"/>
    <property type="evidence" value="ECO:0007669"/>
    <property type="project" value="TreeGrafter"/>
</dbReference>
<dbReference type="HAMAP" id="MF_00741">
    <property type="entry name" value="AIRS"/>
    <property type="match status" value="1"/>
</dbReference>
<keyword evidence="13" id="KW-0963">Cytoplasm</keyword>
<dbReference type="SUPFAM" id="SSF55326">
    <property type="entry name" value="PurM N-terminal domain-like"/>
    <property type="match status" value="1"/>
</dbReference>
<evidence type="ECO:0000313" key="16">
    <source>
        <dbReference type="EMBL" id="VFJ93256.1"/>
    </source>
</evidence>
<evidence type="ECO:0000256" key="3">
    <source>
        <dbReference type="ARBA" id="ARBA00013047"/>
    </source>
</evidence>
<dbReference type="InterPro" id="IPR036921">
    <property type="entry name" value="PurM-like_N_sf"/>
</dbReference>
<sequence length="398" mass="42659">MDRKALLERIAQWFEDPYGYDPSRGAAPGARQRGYKHEAPAPSCRVIMPTPSLNYHDAGVDIDQGNRLVEHIKILAQRTTRPEVLAGVGGFGALFELPIKDYENPVLVSGADGVGTKLKLAVQTGIHDTIGIDLVAMCANDILTQGARPLFFLDYFATGRLDLAVAKRIVEGISRGCEEAQAALIGGETAEMPGVYYEGDYDLAGFCVGVVEKKHIIQGRDVAPGDVLLGLAATGPHSNGYSLIRKVLAQTGQPLDRVLGAPLPGQASPETLGEILLRPTRIYVRPILALIRELPIRAIAHITGGGLLENVPRILPAGAQARIRTDAWEEPPVFHWLKTVGGIDDREMYRTFNCGIGMVVCVRAGDVAAAMGILASLDQPAWEIGVIGADASDPIILL</sequence>
<dbReference type="GO" id="GO:0004641">
    <property type="term" value="F:phosphoribosylformylglycinamidine cyclo-ligase activity"/>
    <property type="evidence" value="ECO:0007669"/>
    <property type="project" value="UniProtKB-UniRule"/>
</dbReference>
<dbReference type="GO" id="GO:0005524">
    <property type="term" value="F:ATP binding"/>
    <property type="evidence" value="ECO:0007669"/>
    <property type="project" value="UniProtKB-KW"/>
</dbReference>
<evidence type="ECO:0000259" key="14">
    <source>
        <dbReference type="Pfam" id="PF00586"/>
    </source>
</evidence>
<dbReference type="InterPro" id="IPR004733">
    <property type="entry name" value="PurM_cligase"/>
</dbReference>
<dbReference type="GO" id="GO:0004637">
    <property type="term" value="F:phosphoribosylamine-glycine ligase activity"/>
    <property type="evidence" value="ECO:0007669"/>
    <property type="project" value="TreeGrafter"/>
</dbReference>
<dbReference type="AlphaFoldDB" id="A0A450UL35"/>
<accession>A0A450UL35</accession>
<evidence type="ECO:0000259" key="15">
    <source>
        <dbReference type="Pfam" id="PF02769"/>
    </source>
</evidence>
<evidence type="ECO:0000256" key="6">
    <source>
        <dbReference type="ARBA" id="ARBA00022741"/>
    </source>
</evidence>
<evidence type="ECO:0000313" key="17">
    <source>
        <dbReference type="EMBL" id="VFJ94163.1"/>
    </source>
</evidence>
<keyword evidence="6 13" id="KW-0547">Nucleotide-binding</keyword>
<keyword evidence="7 13" id="KW-0658">Purine biosynthesis</keyword>
<dbReference type="InterPro" id="IPR010918">
    <property type="entry name" value="PurM-like_C_dom"/>
</dbReference>
<dbReference type="SUPFAM" id="SSF56042">
    <property type="entry name" value="PurM C-terminal domain-like"/>
    <property type="match status" value="1"/>
</dbReference>
<dbReference type="FunFam" id="3.90.650.10:FF:000001">
    <property type="entry name" value="Phosphoribosylformylglycinamidine cyclo-ligase"/>
    <property type="match status" value="1"/>
</dbReference>
<dbReference type="EMBL" id="CAADFG010000054">
    <property type="protein sequence ID" value="VFJ93256.1"/>
    <property type="molecule type" value="Genomic_DNA"/>
</dbReference>
<comment type="pathway">
    <text evidence="1 13">Purine metabolism; IMP biosynthesis via de novo pathway; 5-amino-1-(5-phospho-D-ribosyl)imidazole from N(2)-formyl-N(1)-(5-phospho-D-ribosyl)glycinamide: step 2/2.</text>
</comment>
<dbReference type="CDD" id="cd02196">
    <property type="entry name" value="PurM"/>
    <property type="match status" value="1"/>
</dbReference>
<dbReference type="EC" id="6.3.3.1" evidence="3 13"/>
<organism evidence="16">
    <name type="scientific">Candidatus Kentrum eta</name>
    <dbReference type="NCBI Taxonomy" id="2126337"/>
    <lineage>
        <taxon>Bacteria</taxon>
        <taxon>Pseudomonadati</taxon>
        <taxon>Pseudomonadota</taxon>
        <taxon>Gammaproteobacteria</taxon>
        <taxon>Candidatus Kentrum</taxon>
    </lineage>
</organism>
<dbReference type="GO" id="GO:0046084">
    <property type="term" value="P:adenine biosynthetic process"/>
    <property type="evidence" value="ECO:0007669"/>
    <property type="project" value="TreeGrafter"/>
</dbReference>
<evidence type="ECO:0000313" key="18">
    <source>
        <dbReference type="EMBL" id="VFK00767.1"/>
    </source>
</evidence>
<dbReference type="UniPathway" id="UPA00074">
    <property type="reaction ID" value="UER00129"/>
</dbReference>
<keyword evidence="5 13" id="KW-0436">Ligase</keyword>
<feature type="domain" description="PurM-like C-terminal" evidence="15">
    <location>
        <begin position="224"/>
        <end position="391"/>
    </location>
</feature>
<evidence type="ECO:0000256" key="7">
    <source>
        <dbReference type="ARBA" id="ARBA00022755"/>
    </source>
</evidence>
<dbReference type="FunFam" id="3.30.1330.10:FF:000001">
    <property type="entry name" value="Phosphoribosylformylglycinamidine cyclo-ligase"/>
    <property type="match status" value="1"/>
</dbReference>
<reference evidence="16" key="1">
    <citation type="submission" date="2019-02" db="EMBL/GenBank/DDBJ databases">
        <authorList>
            <person name="Gruber-Vodicka R. H."/>
            <person name="Seah K. B. B."/>
        </authorList>
    </citation>
    <scope>NUCLEOTIDE SEQUENCE</scope>
    <source>
        <strain evidence="18">BECK_SA2B12</strain>
        <strain evidence="16">BECK_SA2B15</strain>
        <strain evidence="17">BECK_SA2B20</strain>
    </source>
</reference>
<evidence type="ECO:0000256" key="8">
    <source>
        <dbReference type="ARBA" id="ARBA00022840"/>
    </source>
</evidence>
<dbReference type="Pfam" id="PF02769">
    <property type="entry name" value="AIRS_C"/>
    <property type="match status" value="1"/>
</dbReference>
<dbReference type="PANTHER" id="PTHR10520">
    <property type="entry name" value="TRIFUNCTIONAL PURINE BIOSYNTHETIC PROTEIN ADENOSINE-3-RELATED"/>
    <property type="match status" value="1"/>
</dbReference>
<evidence type="ECO:0000256" key="10">
    <source>
        <dbReference type="ARBA" id="ARBA00032931"/>
    </source>
</evidence>
<evidence type="ECO:0000256" key="11">
    <source>
        <dbReference type="ARBA" id="ARBA00033093"/>
    </source>
</evidence>
<comment type="subcellular location">
    <subcellularLocation>
        <location evidence="13">Cytoplasm</location>
    </subcellularLocation>
</comment>
<evidence type="ECO:0000256" key="13">
    <source>
        <dbReference type="HAMAP-Rule" id="MF_00741"/>
    </source>
</evidence>
<proteinExistence type="inferred from homology"/>
<evidence type="ECO:0000256" key="1">
    <source>
        <dbReference type="ARBA" id="ARBA00004686"/>
    </source>
</evidence>
<comment type="similarity">
    <text evidence="2 13">Belongs to the AIR synthase family.</text>
</comment>
<dbReference type="InterPro" id="IPR016188">
    <property type="entry name" value="PurM-like_N"/>
</dbReference>
<evidence type="ECO:0000256" key="12">
    <source>
        <dbReference type="ARBA" id="ARBA00049057"/>
    </source>
</evidence>
<evidence type="ECO:0000256" key="4">
    <source>
        <dbReference type="ARBA" id="ARBA00020367"/>
    </source>
</evidence>
<comment type="catalytic activity">
    <reaction evidence="12 13">
        <text>2-formamido-N(1)-(5-O-phospho-beta-D-ribosyl)acetamidine + ATP = 5-amino-1-(5-phospho-beta-D-ribosyl)imidazole + ADP + phosphate + H(+)</text>
        <dbReference type="Rhea" id="RHEA:23032"/>
        <dbReference type="ChEBI" id="CHEBI:15378"/>
        <dbReference type="ChEBI" id="CHEBI:30616"/>
        <dbReference type="ChEBI" id="CHEBI:43474"/>
        <dbReference type="ChEBI" id="CHEBI:137981"/>
        <dbReference type="ChEBI" id="CHEBI:147287"/>
        <dbReference type="ChEBI" id="CHEBI:456216"/>
        <dbReference type="EC" id="6.3.3.1"/>
    </reaction>
</comment>
<dbReference type="Gene3D" id="3.30.1330.10">
    <property type="entry name" value="PurM-like, N-terminal domain"/>
    <property type="match status" value="1"/>
</dbReference>
<dbReference type="Gene3D" id="3.90.650.10">
    <property type="entry name" value="PurM-like C-terminal domain"/>
    <property type="match status" value="1"/>
</dbReference>
<evidence type="ECO:0000256" key="5">
    <source>
        <dbReference type="ARBA" id="ARBA00022598"/>
    </source>
</evidence>
<dbReference type="PANTHER" id="PTHR10520:SF12">
    <property type="entry name" value="TRIFUNCTIONAL PURINE BIOSYNTHETIC PROTEIN ADENOSINE-3"/>
    <property type="match status" value="1"/>
</dbReference>
<evidence type="ECO:0000256" key="9">
    <source>
        <dbReference type="ARBA" id="ARBA00031908"/>
    </source>
</evidence>
<dbReference type="GO" id="GO:0006189">
    <property type="term" value="P:'de novo' IMP biosynthetic process"/>
    <property type="evidence" value="ECO:0007669"/>
    <property type="project" value="UniProtKB-UniRule"/>
</dbReference>
<evidence type="ECO:0000256" key="2">
    <source>
        <dbReference type="ARBA" id="ARBA00010280"/>
    </source>
</evidence>
<name>A0A450UL35_9GAMM</name>
<dbReference type="InterPro" id="IPR036676">
    <property type="entry name" value="PurM-like_C_sf"/>
</dbReference>
<dbReference type="Pfam" id="PF00586">
    <property type="entry name" value="AIRS"/>
    <property type="match status" value="1"/>
</dbReference>